<feature type="region of interest" description="Disordered" evidence="14">
    <location>
        <begin position="1"/>
        <end position="103"/>
    </location>
</feature>
<dbReference type="EC" id="2.4.1.109" evidence="5"/>
<dbReference type="Gene3D" id="1.25.40.10">
    <property type="entry name" value="Tetratricopeptide repeat domain"/>
    <property type="match status" value="3"/>
</dbReference>
<dbReference type="InterPro" id="IPR011990">
    <property type="entry name" value="TPR-like_helical_dom_sf"/>
</dbReference>
<feature type="transmembrane region" description="Helical" evidence="15">
    <location>
        <begin position="558"/>
        <end position="576"/>
    </location>
</feature>
<dbReference type="PANTHER" id="PTHR44395">
    <property type="match status" value="1"/>
</dbReference>
<evidence type="ECO:0000313" key="18">
    <source>
        <dbReference type="Proteomes" id="UP001152320"/>
    </source>
</evidence>
<keyword evidence="9 13" id="KW-0802">TPR repeat</keyword>
<feature type="region of interest" description="Disordered" evidence="14">
    <location>
        <begin position="115"/>
        <end position="143"/>
    </location>
</feature>
<evidence type="ECO:0000256" key="15">
    <source>
        <dbReference type="SAM" id="Phobius"/>
    </source>
</evidence>
<accession>A0A9Q1H4L5</accession>
<keyword evidence="11 15" id="KW-1133">Transmembrane helix</keyword>
<evidence type="ECO:0000313" key="17">
    <source>
        <dbReference type="EMBL" id="KAJ8032295.1"/>
    </source>
</evidence>
<evidence type="ECO:0000256" key="4">
    <source>
        <dbReference type="ARBA" id="ARBA00007882"/>
    </source>
</evidence>
<evidence type="ECO:0000256" key="8">
    <source>
        <dbReference type="ARBA" id="ARBA00022737"/>
    </source>
</evidence>
<feature type="transmembrane region" description="Helical" evidence="15">
    <location>
        <begin position="245"/>
        <end position="264"/>
    </location>
</feature>
<feature type="repeat" description="TPR" evidence="13">
    <location>
        <begin position="748"/>
        <end position="781"/>
    </location>
</feature>
<comment type="caution">
    <text evidence="17">The sequence shown here is derived from an EMBL/GenBank/DDBJ whole genome shotgun (WGS) entry which is preliminary data.</text>
</comment>
<dbReference type="Proteomes" id="UP001152320">
    <property type="component" value="Chromosome 12"/>
</dbReference>
<feature type="domain" description="DUF1736" evidence="16">
    <location>
        <begin position="413"/>
        <end position="484"/>
    </location>
</feature>
<evidence type="ECO:0000256" key="7">
    <source>
        <dbReference type="ARBA" id="ARBA00022692"/>
    </source>
</evidence>
<dbReference type="InterPro" id="IPR013618">
    <property type="entry name" value="TMTC_DUF1736"/>
</dbReference>
<name>A0A9Q1H4L5_HOLLE</name>
<evidence type="ECO:0000256" key="12">
    <source>
        <dbReference type="ARBA" id="ARBA00023136"/>
    </source>
</evidence>
<feature type="repeat" description="TPR" evidence="13">
    <location>
        <begin position="856"/>
        <end position="889"/>
    </location>
</feature>
<organism evidence="17 18">
    <name type="scientific">Holothuria leucospilota</name>
    <name type="common">Black long sea cucumber</name>
    <name type="synonym">Mertensiothuria leucospilota</name>
    <dbReference type="NCBI Taxonomy" id="206669"/>
    <lineage>
        <taxon>Eukaryota</taxon>
        <taxon>Metazoa</taxon>
        <taxon>Echinodermata</taxon>
        <taxon>Eleutherozoa</taxon>
        <taxon>Echinozoa</taxon>
        <taxon>Holothuroidea</taxon>
        <taxon>Aspidochirotacea</taxon>
        <taxon>Aspidochirotida</taxon>
        <taxon>Holothuriidae</taxon>
        <taxon>Holothuria</taxon>
    </lineage>
</organism>
<dbReference type="Pfam" id="PF13176">
    <property type="entry name" value="TPR_7"/>
    <property type="match status" value="1"/>
</dbReference>
<evidence type="ECO:0000256" key="14">
    <source>
        <dbReference type="SAM" id="MobiDB-lite"/>
    </source>
</evidence>
<evidence type="ECO:0000256" key="10">
    <source>
        <dbReference type="ARBA" id="ARBA00022824"/>
    </source>
</evidence>
<reference evidence="17" key="1">
    <citation type="submission" date="2021-10" db="EMBL/GenBank/DDBJ databases">
        <title>Tropical sea cucumber genome reveals ecological adaptation and Cuvierian tubules defense mechanism.</title>
        <authorList>
            <person name="Chen T."/>
        </authorList>
    </citation>
    <scope>NUCLEOTIDE SEQUENCE</scope>
    <source>
        <strain evidence="17">Nanhai2018</strain>
        <tissue evidence="17">Muscle</tissue>
    </source>
</reference>
<feature type="transmembrane region" description="Helical" evidence="15">
    <location>
        <begin position="158"/>
        <end position="177"/>
    </location>
</feature>
<feature type="compositionally biased region" description="Basic and acidic residues" evidence="14">
    <location>
        <begin position="48"/>
        <end position="62"/>
    </location>
</feature>
<comment type="pathway">
    <text evidence="3">Protein modification; protein glycosylation.</text>
</comment>
<evidence type="ECO:0000256" key="2">
    <source>
        <dbReference type="ARBA" id="ARBA00004240"/>
    </source>
</evidence>
<evidence type="ECO:0000256" key="3">
    <source>
        <dbReference type="ARBA" id="ARBA00004922"/>
    </source>
</evidence>
<evidence type="ECO:0000256" key="11">
    <source>
        <dbReference type="ARBA" id="ARBA00022989"/>
    </source>
</evidence>
<dbReference type="GO" id="GO:0005783">
    <property type="term" value="C:endoplasmic reticulum"/>
    <property type="evidence" value="ECO:0007669"/>
    <property type="project" value="UniProtKB-SubCell"/>
</dbReference>
<evidence type="ECO:0000256" key="13">
    <source>
        <dbReference type="PROSITE-ProRule" id="PRU00339"/>
    </source>
</evidence>
<dbReference type="PANTHER" id="PTHR44395:SF1">
    <property type="entry name" value="PROTEIN O-MANNOSYL-TRANSFERASE TMTC3"/>
    <property type="match status" value="1"/>
</dbReference>
<dbReference type="EMBL" id="JAIZAY010000012">
    <property type="protein sequence ID" value="KAJ8032295.1"/>
    <property type="molecule type" value="Genomic_DNA"/>
</dbReference>
<dbReference type="AlphaFoldDB" id="A0A9Q1H4L5"/>
<keyword evidence="18" id="KW-1185">Reference proteome</keyword>
<dbReference type="SMART" id="SM00028">
    <property type="entry name" value="TPR"/>
    <property type="match status" value="8"/>
</dbReference>
<feature type="compositionally biased region" description="Polar residues" evidence="14">
    <location>
        <begin position="90"/>
        <end position="101"/>
    </location>
</feature>
<evidence type="ECO:0000256" key="6">
    <source>
        <dbReference type="ARBA" id="ARBA00022679"/>
    </source>
</evidence>
<feature type="transmembrane region" description="Helical" evidence="15">
    <location>
        <begin position="384"/>
        <end position="406"/>
    </location>
</feature>
<evidence type="ECO:0000256" key="9">
    <source>
        <dbReference type="ARBA" id="ARBA00022803"/>
    </source>
</evidence>
<dbReference type="Pfam" id="PF13181">
    <property type="entry name" value="TPR_8"/>
    <property type="match status" value="5"/>
</dbReference>
<keyword evidence="6" id="KW-0808">Transferase</keyword>
<evidence type="ECO:0000256" key="1">
    <source>
        <dbReference type="ARBA" id="ARBA00004141"/>
    </source>
</evidence>
<dbReference type="Pfam" id="PF08409">
    <property type="entry name" value="TMTC_DUF1736"/>
    <property type="match status" value="1"/>
</dbReference>
<feature type="transmembrane region" description="Helical" evidence="15">
    <location>
        <begin position="437"/>
        <end position="455"/>
    </location>
</feature>
<feature type="compositionally biased region" description="Acidic residues" evidence="14">
    <location>
        <begin position="120"/>
        <end position="143"/>
    </location>
</feature>
<evidence type="ECO:0000256" key="5">
    <source>
        <dbReference type="ARBA" id="ARBA00012839"/>
    </source>
</evidence>
<dbReference type="OrthoDB" id="19588at2759"/>
<dbReference type="SUPFAM" id="SSF48452">
    <property type="entry name" value="TPR-like"/>
    <property type="match status" value="3"/>
</dbReference>
<gene>
    <name evidence="17" type="ORF">HOLleu_25784</name>
</gene>
<sequence>MSDVDNPTQEIPDHGSSVRESDKVELDPAAREIIDNQLPAVEDLGGIVKEENNEKGDGHNDAEETDASSGLNMPQDKKDSPEDKADDIHSTSVTSNGTSELTEVHDVIRTQGNGLCEKEDVCEEEEGEDEKNEEDEDEEEADVDPFKKLLPEDERQRFFLASAVLLFVCFNCFFNSLQGGFVFDDHKVIVTNLDLRSSTPILDLLKNDFWGTPLYSDRSHKSYRPLTVLTFRWNFAIGGLEPTSYHFFNMLLHWALCVLMMKVFKMFLSEWLSFWMALLFLVHPIHTDAVTGIVGRAESLSSIFALLSLICYARASGYQTLQTNWNYIGASFVLVVMATLCKEQGITMVAVCCAYEVLWLQKITLWDGLELLKLMILSPQKMPLWFVAALKRMLAIISSAAILIALRIMIMGAELPHFVRYDNPIAFANTPTKQLSLSYLFPLNAWLLICPWHLICDYSGTTVPLVTSITDPRNLATLNFFAALGALTHFALTGNSRLSRQVSMGLAFLVFPFLPASNIFFCVGFVIAERILYTPSIGYCMLVVIGVQQLLKQKRFKNVVYLFLLVTVFLHGARTARRNLDWKSKDSLFRSGLQVTKMNAKLWLNLGHYYENKRMFHEALACYNASMQSSFAIENGALTEMGRCYMSMGDDEKAVQIFEEAQKHMAPPVSYQRYSQKYVQVFYNLGEIKMKNESTWPEAENLFKKAIRLNYQFEDPYKKLSNLYHRSQEYHKAVGILKKYLSFDSRSCNILNQLGELYLSGGKHEDARKQFEQCLRYQPQDEKAQFNIVKLMERDGTGSKEEARDLIKRFEKLLEDSKGNRKAILTKLGELHRGIQEYDIAISYYSKILEVQPDDTNILTALSLAYKGLNNIEMASSILQQIVQITPNDHRAWQRLGEFFVEDLKMFDKGKECFEKALELNPESMDVKHNMCVILTREGKLEEGAGCFEKLIEENPLPNIVNNLELLRKAIEKKKAKEKNSQIDLADVLSEL</sequence>
<keyword evidence="10" id="KW-0256">Endoplasmic reticulum</keyword>
<feature type="transmembrane region" description="Helical" evidence="15">
    <location>
        <begin position="324"/>
        <end position="340"/>
    </location>
</feature>
<feature type="transmembrane region" description="Helical" evidence="15">
    <location>
        <begin position="293"/>
        <end position="312"/>
    </location>
</feature>
<comment type="subcellular location">
    <subcellularLocation>
        <location evidence="2">Endoplasmic reticulum</location>
    </subcellularLocation>
    <subcellularLocation>
        <location evidence="1">Membrane</location>
        <topology evidence="1">Multi-pass membrane protein</topology>
    </subcellularLocation>
</comment>
<dbReference type="GO" id="GO:0016020">
    <property type="term" value="C:membrane"/>
    <property type="evidence" value="ECO:0007669"/>
    <property type="project" value="UniProtKB-SubCell"/>
</dbReference>
<proteinExistence type="inferred from homology"/>
<keyword evidence="12 15" id="KW-0472">Membrane</keyword>
<evidence type="ECO:0000259" key="16">
    <source>
        <dbReference type="Pfam" id="PF08409"/>
    </source>
</evidence>
<keyword evidence="7 15" id="KW-0812">Transmembrane</keyword>
<keyword evidence="8" id="KW-0677">Repeat</keyword>
<dbReference type="InterPro" id="IPR019734">
    <property type="entry name" value="TPR_rpt"/>
</dbReference>
<feature type="transmembrane region" description="Helical" evidence="15">
    <location>
        <begin position="475"/>
        <end position="494"/>
    </location>
</feature>
<comment type="similarity">
    <text evidence="4">Belongs to the TMTC family.</text>
</comment>
<protein>
    <recommendedName>
        <fullName evidence="5">dolichyl-phosphate-mannose--protein mannosyltransferase</fullName>
        <ecNumber evidence="5">2.4.1.109</ecNumber>
    </recommendedName>
</protein>
<feature type="compositionally biased region" description="Basic and acidic residues" evidence="14">
    <location>
        <begin position="75"/>
        <end position="89"/>
    </location>
</feature>
<dbReference type="PROSITE" id="PS50005">
    <property type="entry name" value="TPR"/>
    <property type="match status" value="3"/>
</dbReference>
<feature type="transmembrane region" description="Helical" evidence="15">
    <location>
        <begin position="533"/>
        <end position="551"/>
    </location>
</feature>
<feature type="transmembrane region" description="Helical" evidence="15">
    <location>
        <begin position="506"/>
        <end position="527"/>
    </location>
</feature>
<feature type="repeat" description="TPR" evidence="13">
    <location>
        <begin position="822"/>
        <end position="855"/>
    </location>
</feature>
<dbReference type="GO" id="GO:0004169">
    <property type="term" value="F:dolichyl-phosphate-mannose-protein mannosyltransferase activity"/>
    <property type="evidence" value="ECO:0007669"/>
    <property type="project" value="UniProtKB-EC"/>
</dbReference>
<feature type="compositionally biased region" description="Basic and acidic residues" evidence="14">
    <location>
        <begin position="11"/>
        <end position="34"/>
    </location>
</feature>